<keyword evidence="4" id="KW-0808">Transferase</keyword>
<feature type="transmembrane region" description="Helical" evidence="8">
    <location>
        <begin position="367"/>
        <end position="386"/>
    </location>
</feature>
<comment type="subcellular location">
    <subcellularLocation>
        <location evidence="1">Cell membrane</location>
        <topology evidence="1">Multi-pass membrane protein</topology>
    </subcellularLocation>
</comment>
<dbReference type="Pfam" id="PF13231">
    <property type="entry name" value="PMT_2"/>
    <property type="match status" value="1"/>
</dbReference>
<proteinExistence type="predicted"/>
<feature type="transmembrane region" description="Helical" evidence="8">
    <location>
        <begin position="279"/>
        <end position="312"/>
    </location>
</feature>
<evidence type="ECO:0000256" key="1">
    <source>
        <dbReference type="ARBA" id="ARBA00004651"/>
    </source>
</evidence>
<organism evidence="10 11">
    <name type="scientific">Reticulibacter mediterranei</name>
    <dbReference type="NCBI Taxonomy" id="2778369"/>
    <lineage>
        <taxon>Bacteria</taxon>
        <taxon>Bacillati</taxon>
        <taxon>Chloroflexota</taxon>
        <taxon>Ktedonobacteria</taxon>
        <taxon>Ktedonobacterales</taxon>
        <taxon>Reticulibacteraceae</taxon>
        <taxon>Reticulibacter</taxon>
    </lineage>
</organism>
<dbReference type="Proteomes" id="UP000597444">
    <property type="component" value="Unassembled WGS sequence"/>
</dbReference>
<comment type="caution">
    <text evidence="10">The sequence shown here is derived from an EMBL/GenBank/DDBJ whole genome shotgun (WGS) entry which is preliminary data.</text>
</comment>
<keyword evidence="3" id="KW-0328">Glycosyltransferase</keyword>
<sequence>MTQASRDVEQHGSTNITTHTSQTLFQHIAQRVPQRLLLGVVLCVIALGFNLYRLGAPSIWFDEAFSVELARQPLPLLWHIIFDLEPNMELYYLFLHFWLGLTSLFGLHATEFVVRLPSAIFAALSVGVVFLWGQRFLNTTAGVVGATLYLLNYLQLIYAQQTRAYSLQLLLTCLAWYALFSALTSTTHTRRWWICYTIATVLAIYTHIFSGLILIAQLVAVTGILLASKQRRAGALVHFKALVICLVAVAILIIPMLLVSLQGAKTGWLPIPHRQELVGLFLILGGYHTIYLVALIACIALSIAVVVSRRLLPKLRVLMRSDIQAQKLTQKLTSLEIAWSLLCWLVIPIVVSYAVSHSSLRLFSDRYLVTIVPPLCLLMVLGISLLRWRLVRVILALGVIAIALTPVPLYYRSAQVEDWNVATSWVQQHYREGDGLVCYDNSLQQGCQVTVEYYLQAYPSAAHFTSDSPGPFSWQTFESANPDAAVDPTVLASFGAKHAHIIFIVGRIRDDAAAARFDAAQRWLDSHYHRTDQFETRTVRVYLYDTK</sequence>
<evidence type="ECO:0000256" key="2">
    <source>
        <dbReference type="ARBA" id="ARBA00022475"/>
    </source>
</evidence>
<feature type="transmembrane region" description="Helical" evidence="8">
    <location>
        <begin position="393"/>
        <end position="411"/>
    </location>
</feature>
<evidence type="ECO:0000256" key="6">
    <source>
        <dbReference type="ARBA" id="ARBA00022989"/>
    </source>
</evidence>
<reference evidence="10" key="1">
    <citation type="submission" date="2020-10" db="EMBL/GenBank/DDBJ databases">
        <title>Taxonomic study of unclassified bacteria belonging to the class Ktedonobacteria.</title>
        <authorList>
            <person name="Yabe S."/>
            <person name="Wang C.M."/>
            <person name="Zheng Y."/>
            <person name="Sakai Y."/>
            <person name="Cavaletti L."/>
            <person name="Monciardini P."/>
            <person name="Donadio S."/>
        </authorList>
    </citation>
    <scope>NUCLEOTIDE SEQUENCE</scope>
    <source>
        <strain evidence="10">ID150040</strain>
    </source>
</reference>
<feature type="transmembrane region" description="Helical" evidence="8">
    <location>
        <begin position="333"/>
        <end position="355"/>
    </location>
</feature>
<evidence type="ECO:0000256" key="4">
    <source>
        <dbReference type="ARBA" id="ARBA00022679"/>
    </source>
</evidence>
<keyword evidence="5 8" id="KW-0812">Transmembrane</keyword>
<feature type="transmembrane region" description="Helical" evidence="8">
    <location>
        <begin position="114"/>
        <end position="133"/>
    </location>
</feature>
<feature type="transmembrane region" description="Helical" evidence="8">
    <location>
        <begin position="204"/>
        <end position="227"/>
    </location>
</feature>
<dbReference type="InterPro" id="IPR038731">
    <property type="entry name" value="RgtA/B/C-like"/>
</dbReference>
<dbReference type="EMBL" id="BNJK01000001">
    <property type="protein sequence ID" value="GHO94330.1"/>
    <property type="molecule type" value="Genomic_DNA"/>
</dbReference>
<keyword evidence="7 8" id="KW-0472">Membrane</keyword>
<dbReference type="PANTHER" id="PTHR33908">
    <property type="entry name" value="MANNOSYLTRANSFERASE YKCB-RELATED"/>
    <property type="match status" value="1"/>
</dbReference>
<accession>A0A8J3N3L7</accession>
<dbReference type="InterPro" id="IPR050297">
    <property type="entry name" value="LipidA_mod_glycosyltrf_83"/>
</dbReference>
<keyword evidence="6 8" id="KW-1133">Transmembrane helix</keyword>
<evidence type="ECO:0000256" key="8">
    <source>
        <dbReference type="SAM" id="Phobius"/>
    </source>
</evidence>
<feature type="transmembrane region" description="Helical" evidence="8">
    <location>
        <begin position="239"/>
        <end position="259"/>
    </location>
</feature>
<dbReference type="AlphaFoldDB" id="A0A8J3N3L7"/>
<evidence type="ECO:0000259" key="9">
    <source>
        <dbReference type="Pfam" id="PF13231"/>
    </source>
</evidence>
<dbReference type="GO" id="GO:0005886">
    <property type="term" value="C:plasma membrane"/>
    <property type="evidence" value="ECO:0007669"/>
    <property type="project" value="UniProtKB-SubCell"/>
</dbReference>
<evidence type="ECO:0000313" key="11">
    <source>
        <dbReference type="Proteomes" id="UP000597444"/>
    </source>
</evidence>
<feature type="transmembrane region" description="Helical" evidence="8">
    <location>
        <begin position="139"/>
        <end position="158"/>
    </location>
</feature>
<evidence type="ECO:0000256" key="7">
    <source>
        <dbReference type="ARBA" id="ARBA00023136"/>
    </source>
</evidence>
<dbReference type="RefSeq" id="WP_220205072.1">
    <property type="nucleotide sequence ID" value="NZ_BNJK01000001.1"/>
</dbReference>
<feature type="transmembrane region" description="Helical" evidence="8">
    <location>
        <begin position="165"/>
        <end position="184"/>
    </location>
</feature>
<dbReference type="GO" id="GO:0010041">
    <property type="term" value="P:response to iron(III) ion"/>
    <property type="evidence" value="ECO:0007669"/>
    <property type="project" value="TreeGrafter"/>
</dbReference>
<keyword evidence="2" id="KW-1003">Cell membrane</keyword>
<gene>
    <name evidence="10" type="ORF">KSF_043780</name>
</gene>
<feature type="transmembrane region" description="Helical" evidence="8">
    <location>
        <begin position="36"/>
        <end position="55"/>
    </location>
</feature>
<dbReference type="PANTHER" id="PTHR33908:SF3">
    <property type="entry name" value="UNDECAPRENYL PHOSPHATE-ALPHA-4-AMINO-4-DEOXY-L-ARABINOSE ARABINOSYL TRANSFERASE"/>
    <property type="match status" value="1"/>
</dbReference>
<keyword evidence="11" id="KW-1185">Reference proteome</keyword>
<evidence type="ECO:0000256" key="5">
    <source>
        <dbReference type="ARBA" id="ARBA00022692"/>
    </source>
</evidence>
<dbReference type="GO" id="GO:0009103">
    <property type="term" value="P:lipopolysaccharide biosynthetic process"/>
    <property type="evidence" value="ECO:0007669"/>
    <property type="project" value="UniProtKB-ARBA"/>
</dbReference>
<feature type="domain" description="Glycosyltransferase RgtA/B/C/D-like" evidence="9">
    <location>
        <begin position="100"/>
        <end position="257"/>
    </location>
</feature>
<name>A0A8J3N3L7_9CHLR</name>
<protein>
    <recommendedName>
        <fullName evidence="9">Glycosyltransferase RgtA/B/C/D-like domain-containing protein</fullName>
    </recommendedName>
</protein>
<dbReference type="GO" id="GO:0016763">
    <property type="term" value="F:pentosyltransferase activity"/>
    <property type="evidence" value="ECO:0007669"/>
    <property type="project" value="TreeGrafter"/>
</dbReference>
<evidence type="ECO:0000313" key="10">
    <source>
        <dbReference type="EMBL" id="GHO94330.1"/>
    </source>
</evidence>
<evidence type="ECO:0000256" key="3">
    <source>
        <dbReference type="ARBA" id="ARBA00022676"/>
    </source>
</evidence>
<feature type="transmembrane region" description="Helical" evidence="8">
    <location>
        <begin position="90"/>
        <end position="107"/>
    </location>
</feature>